<keyword evidence="12" id="KW-1185">Reference proteome</keyword>
<evidence type="ECO:0000256" key="7">
    <source>
        <dbReference type="ARBA" id="ARBA00022737"/>
    </source>
</evidence>
<dbReference type="RefSeq" id="XP_022717765.1">
    <property type="nucleotide sequence ID" value="XM_022862030.1"/>
</dbReference>
<dbReference type="PANTHER" id="PTHR27004">
    <property type="entry name" value="RECEPTOR-LIKE PROTEIN 12 ISOFORM X1"/>
    <property type="match status" value="1"/>
</dbReference>
<organism evidence="12 13">
    <name type="scientific">Durio zibethinus</name>
    <name type="common">Durian</name>
    <dbReference type="NCBI Taxonomy" id="66656"/>
    <lineage>
        <taxon>Eukaryota</taxon>
        <taxon>Viridiplantae</taxon>
        <taxon>Streptophyta</taxon>
        <taxon>Embryophyta</taxon>
        <taxon>Tracheophyta</taxon>
        <taxon>Spermatophyta</taxon>
        <taxon>Magnoliopsida</taxon>
        <taxon>eudicotyledons</taxon>
        <taxon>Gunneridae</taxon>
        <taxon>Pentapetalae</taxon>
        <taxon>rosids</taxon>
        <taxon>malvids</taxon>
        <taxon>Malvales</taxon>
        <taxon>Malvaceae</taxon>
        <taxon>Helicteroideae</taxon>
        <taxon>Durio</taxon>
    </lineage>
</organism>
<evidence type="ECO:0000256" key="9">
    <source>
        <dbReference type="ARBA" id="ARBA00023136"/>
    </source>
</evidence>
<dbReference type="PRINTS" id="PR00019">
    <property type="entry name" value="LEURICHRPT"/>
</dbReference>
<dbReference type="Pfam" id="PF00560">
    <property type="entry name" value="LRR_1"/>
    <property type="match status" value="1"/>
</dbReference>
<protein>
    <submittedName>
        <fullName evidence="13">Receptor-like protein 12</fullName>
    </submittedName>
</protein>
<proteinExistence type="inferred from homology"/>
<evidence type="ECO:0000256" key="10">
    <source>
        <dbReference type="ARBA" id="ARBA00023170"/>
    </source>
</evidence>
<dbReference type="GO" id="GO:0051606">
    <property type="term" value="P:detection of stimulus"/>
    <property type="evidence" value="ECO:0007669"/>
    <property type="project" value="UniProtKB-ARBA"/>
</dbReference>
<evidence type="ECO:0000313" key="13">
    <source>
        <dbReference type="RefSeq" id="XP_022717765.1"/>
    </source>
</evidence>
<evidence type="ECO:0000256" key="5">
    <source>
        <dbReference type="ARBA" id="ARBA00022692"/>
    </source>
</evidence>
<comment type="subcellular location">
    <subcellularLocation>
        <location evidence="1">Cell membrane</location>
        <topology evidence="1">Single-pass type I membrane protein</topology>
    </subcellularLocation>
</comment>
<accession>A0A6P5WNQ2</accession>
<keyword evidence="10" id="KW-0675">Receptor</keyword>
<dbReference type="InterPro" id="IPR032675">
    <property type="entry name" value="LRR_dom_sf"/>
</dbReference>
<evidence type="ECO:0000256" key="2">
    <source>
        <dbReference type="ARBA" id="ARBA00009592"/>
    </source>
</evidence>
<dbReference type="GeneID" id="111276263"/>
<keyword evidence="6" id="KW-0732">Signal</keyword>
<reference evidence="13" key="1">
    <citation type="submission" date="2025-08" db="UniProtKB">
        <authorList>
            <consortium name="RefSeq"/>
        </authorList>
    </citation>
    <scope>IDENTIFICATION</scope>
    <source>
        <tissue evidence="13">Fruit stalk</tissue>
    </source>
</reference>
<dbReference type="InterPro" id="IPR001611">
    <property type="entry name" value="Leu-rich_rpt"/>
</dbReference>
<dbReference type="KEGG" id="dzi:111276263"/>
<evidence type="ECO:0000256" key="11">
    <source>
        <dbReference type="ARBA" id="ARBA00023180"/>
    </source>
</evidence>
<keyword evidence="4" id="KW-0433">Leucine-rich repeat</keyword>
<evidence type="ECO:0000256" key="3">
    <source>
        <dbReference type="ARBA" id="ARBA00022475"/>
    </source>
</evidence>
<dbReference type="FunFam" id="3.80.10.10:FF:000470">
    <property type="entry name" value="LRR receptor-like serine/threonine-protein kinase RPK2"/>
    <property type="match status" value="1"/>
</dbReference>
<dbReference type="GO" id="GO:0005886">
    <property type="term" value="C:plasma membrane"/>
    <property type="evidence" value="ECO:0007669"/>
    <property type="project" value="UniProtKB-SubCell"/>
</dbReference>
<dbReference type="Proteomes" id="UP000515121">
    <property type="component" value="Unplaced"/>
</dbReference>
<dbReference type="Pfam" id="PF13855">
    <property type="entry name" value="LRR_8"/>
    <property type="match status" value="1"/>
</dbReference>
<keyword evidence="11" id="KW-0325">Glycoprotein</keyword>
<evidence type="ECO:0000256" key="8">
    <source>
        <dbReference type="ARBA" id="ARBA00022989"/>
    </source>
</evidence>
<keyword evidence="7" id="KW-0677">Repeat</keyword>
<keyword evidence="3" id="KW-1003">Cell membrane</keyword>
<keyword evidence="9" id="KW-0472">Membrane</keyword>
<name>A0A6P5WNQ2_DURZI</name>
<dbReference type="PANTHER" id="PTHR27004:SF181">
    <property type="entry name" value="TOLL-LIKE RECEPTOR 8"/>
    <property type="match status" value="1"/>
</dbReference>
<evidence type="ECO:0000256" key="6">
    <source>
        <dbReference type="ARBA" id="ARBA00022729"/>
    </source>
</evidence>
<keyword evidence="8" id="KW-1133">Transmembrane helix</keyword>
<evidence type="ECO:0000313" key="12">
    <source>
        <dbReference type="Proteomes" id="UP000515121"/>
    </source>
</evidence>
<sequence>MLQNLQVLILRFNRFHGPLNISLVQPSFSSLQIIDLSQNEFNGLLPTNFFQNLDAMKYATELSLADLLILNRYARLIISYESFNRDGQISVNVTSKRSETELQLMGTLLIFTAIDFSNNRFNGKIPQVIGELRAVQVLNLSHNSLTGHIPPSLGNLVALESLDFSSNKLSG</sequence>
<evidence type="ECO:0000256" key="4">
    <source>
        <dbReference type="ARBA" id="ARBA00022614"/>
    </source>
</evidence>
<gene>
    <name evidence="13" type="primary">LOC111276263</name>
</gene>
<keyword evidence="5" id="KW-0812">Transmembrane</keyword>
<comment type="similarity">
    <text evidence="2">Belongs to the RLP family.</text>
</comment>
<dbReference type="Gene3D" id="3.80.10.10">
    <property type="entry name" value="Ribonuclease Inhibitor"/>
    <property type="match status" value="1"/>
</dbReference>
<evidence type="ECO:0000256" key="1">
    <source>
        <dbReference type="ARBA" id="ARBA00004251"/>
    </source>
</evidence>
<dbReference type="OrthoDB" id="442066at2759"/>
<dbReference type="AlphaFoldDB" id="A0A6P5WNQ2"/>
<dbReference type="SUPFAM" id="SSF52058">
    <property type="entry name" value="L domain-like"/>
    <property type="match status" value="1"/>
</dbReference>